<evidence type="ECO:0000256" key="6">
    <source>
        <dbReference type="ARBA" id="ARBA00022968"/>
    </source>
</evidence>
<feature type="compositionally biased region" description="Basic and acidic residues" evidence="10">
    <location>
        <begin position="1"/>
        <end position="18"/>
    </location>
</feature>
<comment type="subcellular location">
    <subcellularLocation>
        <location evidence="1">Golgi apparatus membrane</location>
        <topology evidence="1">Single-pass type II membrane protein</topology>
    </subcellularLocation>
</comment>
<protein>
    <recommendedName>
        <fullName evidence="13">Hexosyltransferase</fullName>
    </recommendedName>
</protein>
<keyword evidence="9" id="KW-0472">Membrane</keyword>
<feature type="region of interest" description="Disordered" evidence="10">
    <location>
        <begin position="420"/>
        <end position="468"/>
    </location>
</feature>
<evidence type="ECO:0000256" key="1">
    <source>
        <dbReference type="ARBA" id="ARBA00004323"/>
    </source>
</evidence>
<evidence type="ECO:0000256" key="4">
    <source>
        <dbReference type="ARBA" id="ARBA00022679"/>
    </source>
</evidence>
<dbReference type="EMBL" id="JAWQEG010000513">
    <property type="protein sequence ID" value="KAK3888968.1"/>
    <property type="molecule type" value="Genomic_DNA"/>
</dbReference>
<evidence type="ECO:0000256" key="5">
    <source>
        <dbReference type="ARBA" id="ARBA00022692"/>
    </source>
</evidence>
<evidence type="ECO:0000313" key="11">
    <source>
        <dbReference type="EMBL" id="KAK3888968.1"/>
    </source>
</evidence>
<comment type="similarity">
    <text evidence="2">Belongs to the glycosyltransferase 31 family.</text>
</comment>
<evidence type="ECO:0000313" key="12">
    <source>
        <dbReference type="Proteomes" id="UP001286313"/>
    </source>
</evidence>
<feature type="compositionally biased region" description="Gly residues" evidence="10">
    <location>
        <begin position="421"/>
        <end position="467"/>
    </location>
</feature>
<feature type="compositionally biased region" description="Low complexity" evidence="10">
    <location>
        <begin position="83"/>
        <end position="100"/>
    </location>
</feature>
<dbReference type="Proteomes" id="UP001286313">
    <property type="component" value="Unassembled WGS sequence"/>
</dbReference>
<dbReference type="Pfam" id="PF01762">
    <property type="entry name" value="Galactosyl_T"/>
    <property type="match status" value="1"/>
</dbReference>
<dbReference type="GO" id="GO:0000139">
    <property type="term" value="C:Golgi membrane"/>
    <property type="evidence" value="ECO:0007669"/>
    <property type="project" value="UniProtKB-SubCell"/>
</dbReference>
<accession>A0AAE1KYK9</accession>
<dbReference type="PANTHER" id="PTHR11214">
    <property type="entry name" value="BETA-1,3-N-ACETYLGLUCOSAMINYLTRANSFERASE"/>
    <property type="match status" value="1"/>
</dbReference>
<keyword evidence="3" id="KW-0328">Glycosyltransferase</keyword>
<feature type="compositionally biased region" description="Polar residues" evidence="10">
    <location>
        <begin position="20"/>
        <end position="33"/>
    </location>
</feature>
<keyword evidence="12" id="KW-1185">Reference proteome</keyword>
<keyword evidence="6" id="KW-0735">Signal-anchor</keyword>
<organism evidence="11 12">
    <name type="scientific">Petrolisthes cinctipes</name>
    <name type="common">Flat porcelain crab</name>
    <dbReference type="NCBI Taxonomy" id="88211"/>
    <lineage>
        <taxon>Eukaryota</taxon>
        <taxon>Metazoa</taxon>
        <taxon>Ecdysozoa</taxon>
        <taxon>Arthropoda</taxon>
        <taxon>Crustacea</taxon>
        <taxon>Multicrustacea</taxon>
        <taxon>Malacostraca</taxon>
        <taxon>Eumalacostraca</taxon>
        <taxon>Eucarida</taxon>
        <taxon>Decapoda</taxon>
        <taxon>Pleocyemata</taxon>
        <taxon>Anomura</taxon>
        <taxon>Galatheoidea</taxon>
        <taxon>Porcellanidae</taxon>
        <taxon>Petrolisthes</taxon>
    </lineage>
</organism>
<dbReference type="PANTHER" id="PTHR11214:SF314">
    <property type="entry name" value="HEXOSYLTRANSFERASE"/>
    <property type="match status" value="1"/>
</dbReference>
<dbReference type="GO" id="GO:0016758">
    <property type="term" value="F:hexosyltransferase activity"/>
    <property type="evidence" value="ECO:0007669"/>
    <property type="project" value="InterPro"/>
</dbReference>
<dbReference type="Gene3D" id="3.90.550.50">
    <property type="match status" value="1"/>
</dbReference>
<gene>
    <name evidence="11" type="ORF">Pcinc_007008</name>
</gene>
<dbReference type="InterPro" id="IPR002659">
    <property type="entry name" value="Glyco_trans_31"/>
</dbReference>
<evidence type="ECO:0000256" key="3">
    <source>
        <dbReference type="ARBA" id="ARBA00022676"/>
    </source>
</evidence>
<keyword evidence="7" id="KW-1133">Transmembrane helix</keyword>
<evidence type="ECO:0008006" key="13">
    <source>
        <dbReference type="Google" id="ProtNLM"/>
    </source>
</evidence>
<evidence type="ECO:0000256" key="7">
    <source>
        <dbReference type="ARBA" id="ARBA00022989"/>
    </source>
</evidence>
<feature type="region of interest" description="Disordered" evidence="10">
    <location>
        <begin position="76"/>
        <end position="100"/>
    </location>
</feature>
<keyword evidence="4" id="KW-0808">Transferase</keyword>
<dbReference type="GO" id="GO:0006493">
    <property type="term" value="P:protein O-linked glycosylation"/>
    <property type="evidence" value="ECO:0007669"/>
    <property type="project" value="TreeGrafter"/>
</dbReference>
<name>A0AAE1KYK9_PETCI</name>
<evidence type="ECO:0000256" key="8">
    <source>
        <dbReference type="ARBA" id="ARBA00023034"/>
    </source>
</evidence>
<evidence type="ECO:0000256" key="9">
    <source>
        <dbReference type="ARBA" id="ARBA00023136"/>
    </source>
</evidence>
<keyword evidence="5" id="KW-0812">Transmembrane</keyword>
<comment type="caution">
    <text evidence="11">The sequence shown here is derived from an EMBL/GenBank/DDBJ whole genome shotgun (WGS) entry which is preliminary data.</text>
</comment>
<evidence type="ECO:0000256" key="2">
    <source>
        <dbReference type="ARBA" id="ARBA00008661"/>
    </source>
</evidence>
<keyword evidence="8" id="KW-0333">Golgi apparatus</keyword>
<dbReference type="AlphaFoldDB" id="A0AAE1KYK9"/>
<reference evidence="11" key="1">
    <citation type="submission" date="2023-10" db="EMBL/GenBank/DDBJ databases">
        <title>Genome assemblies of two species of porcelain crab, Petrolisthes cinctipes and Petrolisthes manimaculis (Anomura: Porcellanidae).</title>
        <authorList>
            <person name="Angst P."/>
        </authorList>
    </citation>
    <scope>NUCLEOTIDE SEQUENCE</scope>
    <source>
        <strain evidence="11">PB745_01</strain>
        <tissue evidence="11">Gill</tissue>
    </source>
</reference>
<sequence length="513" mass="56662">MISDGSHHEGWGGSERKRNGGTQPFHPSSTYHTNISPRRVLAAVFSPALTNNNEINNSKENINRNMIRHQNNNYSNKKYKTDIGTTNNNKNSNKKPTNINITHPNKINPNSNMNNNHINNNNNNLDTAEAISEYDYYYDYYDDEGDDSWQKQDDYQKYGESFARHALFSDLHKPGFLVENGHLCRSSSDKKPIRVFVFINSRVHSSGSRQAIRSSYVSDLKLHGVPHAFLLSKPENQSTLTSVLQENALHGDLIVTTTPESYRNLTLKTAHMLEWTARHCNSHYVAKVDDDVYLNVTAFLRKLAPYRTHTILGKVCRNCLPYRGVGQTLRESLMMSPGGIVVTRRHLPLTTLPPFVMGPGYVMTVDLAAPLLKVAEEMVYLGPQEDVFWTGMAVDELNQDPYSALYSSLDPVSIKQKWHQLGGGGGVGGGENSGGSGGDKDSGGVGSGNNGGGDNSRGGSGGGGGRGRVWVNRVDIPGWRADVRGKSNNIPITNAVVVHGVDWKLYRQQLGLP</sequence>
<feature type="region of interest" description="Disordered" evidence="10">
    <location>
        <begin position="1"/>
        <end position="33"/>
    </location>
</feature>
<evidence type="ECO:0000256" key="10">
    <source>
        <dbReference type="SAM" id="MobiDB-lite"/>
    </source>
</evidence>
<proteinExistence type="inferred from homology"/>